<dbReference type="InterPro" id="IPR011737">
    <property type="entry name" value="CHP02206_TP0381"/>
</dbReference>
<dbReference type="Proteomes" id="UP001596505">
    <property type="component" value="Unassembled WGS sequence"/>
</dbReference>
<dbReference type="NCBIfam" id="TIGR02206">
    <property type="entry name" value="intg_mem_TP0381"/>
    <property type="match status" value="1"/>
</dbReference>
<feature type="transmembrane region" description="Helical" evidence="1">
    <location>
        <begin position="49"/>
        <end position="72"/>
    </location>
</feature>
<name>A0ABW2PZF4_9BACL</name>
<dbReference type="Pfam" id="PF14808">
    <property type="entry name" value="TMEM164"/>
    <property type="match status" value="1"/>
</dbReference>
<keyword evidence="1" id="KW-0472">Membrane</keyword>
<keyword evidence="1" id="KW-0812">Transmembrane</keyword>
<reference evidence="3" key="1">
    <citation type="journal article" date="2019" name="Int. J. Syst. Evol. Microbiol.">
        <title>The Global Catalogue of Microorganisms (GCM) 10K type strain sequencing project: providing services to taxonomists for standard genome sequencing and annotation.</title>
        <authorList>
            <consortium name="The Broad Institute Genomics Platform"/>
            <consortium name="The Broad Institute Genome Sequencing Center for Infectious Disease"/>
            <person name="Wu L."/>
            <person name="Ma J."/>
        </authorList>
    </citation>
    <scope>NUCLEOTIDE SEQUENCE [LARGE SCALE GENOMIC DNA]</scope>
    <source>
        <strain evidence="3">CGMCC 1.16305</strain>
    </source>
</reference>
<feature type="transmembrane region" description="Helical" evidence="1">
    <location>
        <begin position="133"/>
        <end position="153"/>
    </location>
</feature>
<keyword evidence="3" id="KW-1185">Reference proteome</keyword>
<evidence type="ECO:0000313" key="3">
    <source>
        <dbReference type="Proteomes" id="UP001596505"/>
    </source>
</evidence>
<comment type="caution">
    <text evidence="2">The sequence shown here is derived from an EMBL/GenBank/DDBJ whole genome shotgun (WGS) entry which is preliminary data.</text>
</comment>
<evidence type="ECO:0000313" key="2">
    <source>
        <dbReference type="EMBL" id="MFC7394569.1"/>
    </source>
</evidence>
<dbReference type="RefSeq" id="WP_380968094.1">
    <property type="nucleotide sequence ID" value="NZ_JBHTCO010000032.1"/>
</dbReference>
<feature type="transmembrane region" description="Helical" evidence="1">
    <location>
        <begin position="20"/>
        <end position="37"/>
    </location>
</feature>
<feature type="transmembrane region" description="Helical" evidence="1">
    <location>
        <begin position="209"/>
        <end position="233"/>
    </location>
</feature>
<evidence type="ECO:0000256" key="1">
    <source>
        <dbReference type="SAM" id="Phobius"/>
    </source>
</evidence>
<proteinExistence type="predicted"/>
<dbReference type="EMBL" id="JBHTCO010000032">
    <property type="protein sequence ID" value="MFC7394569.1"/>
    <property type="molecule type" value="Genomic_DNA"/>
</dbReference>
<keyword evidence="1" id="KW-1133">Transmembrane helix</keyword>
<organism evidence="2 3">
    <name type="scientific">Scopulibacillus cellulosilyticus</name>
    <dbReference type="NCBI Taxonomy" id="2665665"/>
    <lineage>
        <taxon>Bacteria</taxon>
        <taxon>Bacillati</taxon>
        <taxon>Bacillota</taxon>
        <taxon>Bacilli</taxon>
        <taxon>Bacillales</taxon>
        <taxon>Sporolactobacillaceae</taxon>
        <taxon>Scopulibacillus</taxon>
    </lineage>
</organism>
<gene>
    <name evidence="2" type="ORF">ACFQRG_16655</name>
</gene>
<sequence>MNYFQYNFKGSHFHIFSAEHLLTLLIIVLLSVCLFIFRRVLQKPKWENFLRYSLAVLLIIAEISLQTWYIYFHAWSPRFSLPLELSDLTVLLAIIMLLTKSVGLFNFTYFAGLGSSIQAILTPDLSIYSFPHFRYIEFFVSHGGVFLACLFMVAVEKYKPTFRSLWESILILDIYGACIFVVNHLLDANYLYIMKKPKIPSILDYLGPWPWYIITLEAIIIIVFLILYAPFFIHRKINKKKENLANAKP</sequence>
<protein>
    <submittedName>
        <fullName evidence="2">TIGR02206 family membrane protein</fullName>
    </submittedName>
</protein>
<accession>A0ABW2PZF4</accession>